<dbReference type="InterPro" id="IPR023827">
    <property type="entry name" value="Peptidase_S8_Asp-AS"/>
</dbReference>
<evidence type="ECO:0000256" key="5">
    <source>
        <dbReference type="ARBA" id="ARBA00022801"/>
    </source>
</evidence>
<dbReference type="PANTHER" id="PTHR10795">
    <property type="entry name" value="PROPROTEIN CONVERTASE SUBTILISIN/KEXIN"/>
    <property type="match status" value="1"/>
</dbReference>
<dbReference type="InterPro" id="IPR045051">
    <property type="entry name" value="SBT"/>
</dbReference>
<feature type="signal peptide" evidence="11">
    <location>
        <begin position="1"/>
        <end position="28"/>
    </location>
</feature>
<feature type="domain" description="Inhibitor I9" evidence="13">
    <location>
        <begin position="41"/>
        <end position="116"/>
    </location>
</feature>
<feature type="region of interest" description="Disordered" evidence="10">
    <location>
        <begin position="192"/>
        <end position="212"/>
    </location>
</feature>
<dbReference type="CDD" id="cd04852">
    <property type="entry name" value="Peptidases_S8_3"/>
    <property type="match status" value="1"/>
</dbReference>
<dbReference type="InParanoid" id="A0A804HXW8"/>
<evidence type="ECO:0000256" key="7">
    <source>
        <dbReference type="ARBA" id="ARBA00023180"/>
    </source>
</evidence>
<proteinExistence type="inferred from homology"/>
<dbReference type="SUPFAM" id="SSF52743">
    <property type="entry name" value="Subtilisin-like"/>
    <property type="match status" value="1"/>
</dbReference>
<dbReference type="Proteomes" id="UP000012960">
    <property type="component" value="Unplaced"/>
</dbReference>
<feature type="active site" description="Charge relay system" evidence="8 9">
    <location>
        <position position="518"/>
    </location>
</feature>
<dbReference type="Gene3D" id="3.30.70.80">
    <property type="entry name" value="Peptidase S8 propeptide/proteinase inhibitor I9"/>
    <property type="match status" value="1"/>
</dbReference>
<feature type="active site" description="Charge relay system" evidence="8 9">
    <location>
        <position position="206"/>
    </location>
</feature>
<comment type="similarity">
    <text evidence="2 9">Belongs to the peptidase S8 family.</text>
</comment>
<evidence type="ECO:0000256" key="4">
    <source>
        <dbReference type="ARBA" id="ARBA00022729"/>
    </source>
</evidence>
<dbReference type="Gene3D" id="3.50.30.30">
    <property type="match status" value="1"/>
</dbReference>
<feature type="chain" id="PRO_5036219681" evidence="11">
    <location>
        <begin position="29"/>
        <end position="729"/>
    </location>
</feature>
<dbReference type="Gramene" id="Ma02_t00810.1">
    <property type="protein sequence ID" value="Ma02_p00810.1"/>
    <property type="gene ID" value="Ma02_g00810"/>
</dbReference>
<feature type="domain" description="Peptidase S8/S53" evidence="12">
    <location>
        <begin position="140"/>
        <end position="575"/>
    </location>
</feature>
<evidence type="ECO:0000313" key="16">
    <source>
        <dbReference type="EnsemblPlants" id="Ma02_p00810.1"/>
    </source>
</evidence>
<evidence type="ECO:0000256" key="3">
    <source>
        <dbReference type="ARBA" id="ARBA00022670"/>
    </source>
</evidence>
<organism evidence="16 17">
    <name type="scientific">Musa acuminata subsp. malaccensis</name>
    <name type="common">Wild banana</name>
    <name type="synonym">Musa malaccensis</name>
    <dbReference type="NCBI Taxonomy" id="214687"/>
    <lineage>
        <taxon>Eukaryota</taxon>
        <taxon>Viridiplantae</taxon>
        <taxon>Streptophyta</taxon>
        <taxon>Embryophyta</taxon>
        <taxon>Tracheophyta</taxon>
        <taxon>Spermatophyta</taxon>
        <taxon>Magnoliopsida</taxon>
        <taxon>Liliopsida</taxon>
        <taxon>Zingiberales</taxon>
        <taxon>Musaceae</taxon>
        <taxon>Musa</taxon>
    </lineage>
</organism>
<keyword evidence="3 9" id="KW-0645">Protease</keyword>
<dbReference type="GO" id="GO:0004252">
    <property type="term" value="F:serine-type endopeptidase activity"/>
    <property type="evidence" value="ECO:0000318"/>
    <property type="project" value="GO_Central"/>
</dbReference>
<gene>
    <name evidence="15" type="ORF">GSMUA_55330.1</name>
</gene>
<keyword evidence="6 9" id="KW-0720">Serine protease</keyword>
<dbReference type="Gene3D" id="2.60.40.2310">
    <property type="match status" value="1"/>
</dbReference>
<evidence type="ECO:0000256" key="10">
    <source>
        <dbReference type="SAM" id="MobiDB-lite"/>
    </source>
</evidence>
<evidence type="ECO:0000256" key="2">
    <source>
        <dbReference type="ARBA" id="ARBA00011073"/>
    </source>
</evidence>
<dbReference type="Gene3D" id="3.40.50.200">
    <property type="entry name" value="Peptidase S8/S53 domain"/>
    <property type="match status" value="1"/>
</dbReference>
<accession>A0A804HXW8</accession>
<dbReference type="Pfam" id="PF05922">
    <property type="entry name" value="Inhibitor_I9"/>
    <property type="match status" value="1"/>
</dbReference>
<evidence type="ECO:0000259" key="12">
    <source>
        <dbReference type="Pfam" id="PF00082"/>
    </source>
</evidence>
<keyword evidence="7" id="KW-0325">Glycoprotein</keyword>
<protein>
    <submittedName>
        <fullName evidence="15">(wild Malaysian banana) hypothetical protein</fullName>
    </submittedName>
</protein>
<dbReference type="Pfam" id="PF00082">
    <property type="entry name" value="Peptidase_S8"/>
    <property type="match status" value="1"/>
</dbReference>
<evidence type="ECO:0000259" key="13">
    <source>
        <dbReference type="Pfam" id="PF05922"/>
    </source>
</evidence>
<dbReference type="InterPro" id="IPR015500">
    <property type="entry name" value="Peptidase_S8_subtilisin-rel"/>
</dbReference>
<feature type="domain" description="Subtilisin-like protease fibronectin type-III" evidence="14">
    <location>
        <begin position="632"/>
        <end position="726"/>
    </location>
</feature>
<dbReference type="AlphaFoldDB" id="A0A804HXW8"/>
<evidence type="ECO:0000259" key="14">
    <source>
        <dbReference type="Pfam" id="PF17766"/>
    </source>
</evidence>
<evidence type="ECO:0000256" key="8">
    <source>
        <dbReference type="PIRSR" id="PIRSR615500-1"/>
    </source>
</evidence>
<dbReference type="InterPro" id="IPR010259">
    <property type="entry name" value="S8pro/Inhibitor_I9"/>
</dbReference>
<dbReference type="CDD" id="cd02120">
    <property type="entry name" value="PA_subtilisin_like"/>
    <property type="match status" value="1"/>
</dbReference>
<dbReference type="PRINTS" id="PR00723">
    <property type="entry name" value="SUBTILISIN"/>
</dbReference>
<dbReference type="InterPro" id="IPR036852">
    <property type="entry name" value="Peptidase_S8/S53_dom_sf"/>
</dbReference>
<dbReference type="PROSITE" id="PS00136">
    <property type="entry name" value="SUBTILASE_ASP"/>
    <property type="match status" value="1"/>
</dbReference>
<dbReference type="EMBL" id="HG996467">
    <property type="protein sequence ID" value="CAG1860639.1"/>
    <property type="molecule type" value="Genomic_DNA"/>
</dbReference>
<dbReference type="InterPro" id="IPR000209">
    <property type="entry name" value="Peptidase_S8/S53_dom"/>
</dbReference>
<keyword evidence="5 9" id="KW-0378">Hydrolase</keyword>
<reference evidence="15" key="1">
    <citation type="submission" date="2021-03" db="EMBL/GenBank/DDBJ databases">
        <authorList>
            <consortium name="Genoscope - CEA"/>
            <person name="William W."/>
        </authorList>
    </citation>
    <scope>NUCLEOTIDE SEQUENCE</scope>
    <source>
        <strain evidence="15">Doubled-haploid Pahang</strain>
    </source>
</reference>
<comment type="subcellular location">
    <subcellularLocation>
        <location evidence="1">Secreted</location>
    </subcellularLocation>
</comment>
<evidence type="ECO:0000256" key="11">
    <source>
        <dbReference type="SAM" id="SignalP"/>
    </source>
</evidence>
<keyword evidence="4 11" id="KW-0732">Signal</keyword>
<name>A0A804HXW8_MUSAM</name>
<sequence length="729" mass="75717">METFGAPTVSVVLLALLSILTNPLVAFGRQTPNHDTHQRRTYIIQLRKPAASLDEQNLNIWYESFLPESDGSSMRLLHSYSEVFSGFAAELTEEEVKNMEKKEGFLRAHPDRVVPLLTTHTPAFLGLKQNQGLWKASNLGKGVIIGVLDTGLTPSHSSFDDEGMPPPPAKWKGSCSFESGCNNKLIGAKDMISGGSSSSPTDEEGHGTHTASTAAGNFARNASAFGLGGGTAAGMAPHAHLAIYKVCSSQGCSLADVLSGIDAGVKDGADVLSLSLGGSSLSLAEDPLAIGSFGATEKGVFVSCAGGNSGPSQSSVSNEAPWILTVAASTTDRSFRASIELGDGHSVNGESLDQLEALSETSLPLYFSQDSPDCGSISGDASGKVVVCKAGQSPADLATRVKDSGGVALIYITDASQGSTKLVRRVEFPAAFVSDKDGASIISYATSKSNPTASISFGGAVLGASAPSVAFFSSRGPSLACPSIIKPDISGPGVNILAAWLDSEGTGESNYNIISGTSMATPHLSGVAALIKSVHPKWSPAAIKSAIITTSDDKIASGKPIRDQQEEPASFFAMGAGHVNPSKAVDPGLIYDLNTDDYIAYICGKFGDSGASVIVRDRSVNCDNVKNITEANLNYPSIFVALQSGSSVTVKRTVTNVGAASSSYKVQVNVPKSVSVTVTPQTLKFSKVEEMKSFTVTVKLTGSSSSVEGNLKWISDKHVVRSPIVVSSS</sequence>
<evidence type="ECO:0000256" key="9">
    <source>
        <dbReference type="PROSITE-ProRule" id="PRU01240"/>
    </source>
</evidence>
<dbReference type="InterPro" id="IPR041469">
    <property type="entry name" value="Subtilisin-like_FN3"/>
</dbReference>
<dbReference type="GO" id="GO:0005576">
    <property type="term" value="C:extracellular region"/>
    <property type="evidence" value="ECO:0000318"/>
    <property type="project" value="GO_Central"/>
</dbReference>
<keyword evidence="17" id="KW-1185">Reference proteome</keyword>
<dbReference type="InterPro" id="IPR034197">
    <property type="entry name" value="Peptidases_S8_3"/>
</dbReference>
<dbReference type="OrthoDB" id="206201at2759"/>
<dbReference type="EnsemblPlants" id="Ma02_t00810.1">
    <property type="protein sequence ID" value="Ma02_p00810.1"/>
    <property type="gene ID" value="Ma02_g00810"/>
</dbReference>
<dbReference type="GO" id="GO:0006508">
    <property type="term" value="P:proteolysis"/>
    <property type="evidence" value="ECO:0007669"/>
    <property type="project" value="UniProtKB-KW"/>
</dbReference>
<evidence type="ECO:0000313" key="15">
    <source>
        <dbReference type="EMBL" id="CAG1860639.1"/>
    </source>
</evidence>
<dbReference type="OMA" id="VRCTSSI"/>
<dbReference type="Pfam" id="PF17766">
    <property type="entry name" value="fn3_6"/>
    <property type="match status" value="1"/>
</dbReference>
<dbReference type="PROSITE" id="PS51892">
    <property type="entry name" value="SUBTILASE"/>
    <property type="match status" value="1"/>
</dbReference>
<evidence type="ECO:0000256" key="6">
    <source>
        <dbReference type="ARBA" id="ARBA00022825"/>
    </source>
</evidence>
<reference evidence="16" key="2">
    <citation type="submission" date="2021-05" db="UniProtKB">
        <authorList>
            <consortium name="EnsemblPlants"/>
        </authorList>
    </citation>
    <scope>IDENTIFICATION</scope>
    <source>
        <strain evidence="16">subsp. malaccensis</strain>
    </source>
</reference>
<evidence type="ECO:0000313" key="17">
    <source>
        <dbReference type="Proteomes" id="UP000012960"/>
    </source>
</evidence>
<evidence type="ECO:0000256" key="1">
    <source>
        <dbReference type="ARBA" id="ARBA00004613"/>
    </source>
</evidence>
<feature type="active site" description="Charge relay system" evidence="8 9">
    <location>
        <position position="149"/>
    </location>
</feature>
<dbReference type="InterPro" id="IPR037045">
    <property type="entry name" value="S8pro/Inhibitor_I9_sf"/>
</dbReference>